<keyword evidence="3" id="KW-1185">Reference proteome</keyword>
<proteinExistence type="predicted"/>
<dbReference type="Proteomes" id="UP001178461">
    <property type="component" value="Chromosome 13"/>
</dbReference>
<evidence type="ECO:0000256" key="1">
    <source>
        <dbReference type="SAM" id="MobiDB-lite"/>
    </source>
</evidence>
<sequence length="125" mass="12700">MTLWEELRAVRRDEGDPAEAARGRGTVGGQPRRRSGEGAKDGQPKGPPTQARGGRERHASPPPSLQPDPASQPATPPPSLLTSPLRPISCGGAATIAEGTSLAANQRQGLAGPLAASLDGGEKVG</sequence>
<name>A0AA35PMH5_9SAUR</name>
<protein>
    <submittedName>
        <fullName evidence="2">Uncharacterized protein</fullName>
    </submittedName>
</protein>
<accession>A0AA35PMH5</accession>
<dbReference type="EMBL" id="OX395138">
    <property type="protein sequence ID" value="CAI5790988.1"/>
    <property type="molecule type" value="Genomic_DNA"/>
</dbReference>
<evidence type="ECO:0000313" key="2">
    <source>
        <dbReference type="EMBL" id="CAI5790988.1"/>
    </source>
</evidence>
<feature type="compositionally biased region" description="Basic and acidic residues" evidence="1">
    <location>
        <begin position="1"/>
        <end position="22"/>
    </location>
</feature>
<dbReference type="AlphaFoldDB" id="A0AA35PMH5"/>
<gene>
    <name evidence="2" type="ORF">PODLI_1B020263</name>
</gene>
<feature type="region of interest" description="Disordered" evidence="1">
    <location>
        <begin position="1"/>
        <end position="91"/>
    </location>
</feature>
<organism evidence="2 3">
    <name type="scientific">Podarcis lilfordi</name>
    <name type="common">Lilford's wall lizard</name>
    <dbReference type="NCBI Taxonomy" id="74358"/>
    <lineage>
        <taxon>Eukaryota</taxon>
        <taxon>Metazoa</taxon>
        <taxon>Chordata</taxon>
        <taxon>Craniata</taxon>
        <taxon>Vertebrata</taxon>
        <taxon>Euteleostomi</taxon>
        <taxon>Lepidosauria</taxon>
        <taxon>Squamata</taxon>
        <taxon>Bifurcata</taxon>
        <taxon>Unidentata</taxon>
        <taxon>Episquamata</taxon>
        <taxon>Laterata</taxon>
        <taxon>Lacertibaenia</taxon>
        <taxon>Lacertidae</taxon>
        <taxon>Podarcis</taxon>
    </lineage>
</organism>
<feature type="compositionally biased region" description="Basic and acidic residues" evidence="1">
    <location>
        <begin position="34"/>
        <end position="43"/>
    </location>
</feature>
<evidence type="ECO:0000313" key="3">
    <source>
        <dbReference type="Proteomes" id="UP001178461"/>
    </source>
</evidence>
<reference evidence="2" key="1">
    <citation type="submission" date="2022-12" db="EMBL/GenBank/DDBJ databases">
        <authorList>
            <person name="Alioto T."/>
            <person name="Alioto T."/>
            <person name="Gomez Garrido J."/>
        </authorList>
    </citation>
    <scope>NUCLEOTIDE SEQUENCE</scope>
</reference>